<evidence type="ECO:0000313" key="3">
    <source>
        <dbReference type="Proteomes" id="UP000031523"/>
    </source>
</evidence>
<evidence type="ECO:0000313" key="2">
    <source>
        <dbReference type="EMBL" id="AJE85471.1"/>
    </source>
</evidence>
<proteinExistence type="predicted"/>
<feature type="region of interest" description="Disordered" evidence="1">
    <location>
        <begin position="297"/>
        <end position="317"/>
    </location>
</feature>
<dbReference type="Proteomes" id="UP000031523">
    <property type="component" value="Chromosome"/>
</dbReference>
<keyword evidence="3" id="KW-1185">Reference proteome</keyword>
<accession>A0A0B5F3K4</accession>
<dbReference type="SUPFAM" id="SSF48452">
    <property type="entry name" value="TPR-like"/>
    <property type="match status" value="3"/>
</dbReference>
<dbReference type="Gene3D" id="1.25.40.10">
    <property type="entry name" value="Tetratricopeptide repeat domain"/>
    <property type="match status" value="3"/>
</dbReference>
<evidence type="ECO:0000256" key="1">
    <source>
        <dbReference type="SAM" id="MobiDB-lite"/>
    </source>
</evidence>
<reference evidence="2 3" key="1">
    <citation type="submission" date="2015-01" db="EMBL/GenBank/DDBJ databases">
        <title>Enhanced salinomycin production by adjusting the supply of polyketide extender units in Streptomyce albus DSM 41398.</title>
        <authorList>
            <person name="Lu C."/>
        </authorList>
    </citation>
    <scope>NUCLEOTIDE SEQUENCE [LARGE SCALE GENOMIC DNA]</scope>
    <source>
        <strain evidence="3">ATCC 21838 / DSM 41398 / FERM P-419 / JCM 4703 / NBRC 107858</strain>
    </source>
</reference>
<organism evidence="2 3">
    <name type="scientific">Streptomyces albus (strain ATCC 21838 / DSM 41398 / FERM P-419 / JCM 4703 / NBRC 107858)</name>
    <dbReference type="NCBI Taxonomy" id="1081613"/>
    <lineage>
        <taxon>Bacteria</taxon>
        <taxon>Bacillati</taxon>
        <taxon>Actinomycetota</taxon>
        <taxon>Actinomycetes</taxon>
        <taxon>Kitasatosporales</taxon>
        <taxon>Streptomycetaceae</taxon>
        <taxon>Streptomyces</taxon>
    </lineage>
</organism>
<dbReference type="AlphaFoldDB" id="A0A0B5F3K4"/>
<sequence>MTGGAGAEEPRLILDVHADAGYAYGVAGGDLHSISGRGPVYQLSVYETESTPGGTPAPEGRGRPPVQPSYLLKARAAVVDFTGRRSDVDDLTGWLRDAAGDGGAGGAEGPDRAVRWLHAPGGQGKTRLAAHLAAKAVRSGWKVLTAEQTLGRVDGEPASARDLRIGKAAGLLVLVDYADRWPLAHLAWLFSNQVLRQQVPVRVLLLARTTHTWPALRHALTQAGWPPEACLARGLGPLREEHSRQEMFQRARDCFARHYGLTHPESIPVPDWLSREEFGLTLAVHMAALVAVDRRARSAPEPAAPHPAPDGGSGPEAMMTRLTTHLLERERHHWATLYDGGTVRTGDDPAGGRTPFGTCPKQLSRVVFTAALTGALGYREARAVLGTAGLGADPDRLLDDHAYCYPPSAPGTVLEPLYPDRLAEDFLAVSLPGHDHSGYSSDPWTDGLPALLLGARTAEGELPAFAARTVIFLAAASERWPHLLGTLESLEPLLPEEPRDELTIACADLAERLAEHRLAQAADAAGRAAVHAALGIRLDAAERHDRALAAHREALVLYRELASADLAAFGPLLAETAARLGGGLMASHVEGEVGVGLPGFPERVDGRAQEAIAVVTEAVGTMHRLAELDPAGYESDLASSLGFLALVLRWLGRPEEALAPAREAVAVHRRLGRENPEAPEDELALMLQEALAPTLLELRREEALDPAREAVEIFRGLAARDPDGYGSRLVGALEALAEILHRLGRTEESLAVLEEEGRLRGRPPAESGEPPRLAAFRTALSVKLWVLGKQDEAMSVLRETAEDYRRRAADGSFEQGRGLLYVLANLAYRLEQSGQTAEALAVHREMARAARRLARHDPEFAEDEHGALAFAAADLVVLGRWREALAVVAETAPYYRKPGSTGGPGGMDASLSAVIDTVCKKVAGLDQEEAPGVFTGTGPEYPETLRGFVSAYRRLEHEDPAAHGPARAAALKLLLLWDTERGDWGRASASAREGAEVRRRLAGEDPAGHEPGLALALRRLTDVLLELGDWQAAEEAAREAVALTTRLAAGDPPEHEPGLAAVLALQAEAREGQGRFQEALHPATRSVLLLENLLRTSEDPAYHRPNLTAARGILARISSRTDARAAP</sequence>
<dbReference type="EMBL" id="CP010519">
    <property type="protein sequence ID" value="AJE85471.1"/>
    <property type="molecule type" value="Genomic_DNA"/>
</dbReference>
<name>A0A0B5F3K4_STRA4</name>
<dbReference type="InterPro" id="IPR011990">
    <property type="entry name" value="TPR-like_helical_dom_sf"/>
</dbReference>
<gene>
    <name evidence="2" type="ORF">SLNWT_5095</name>
</gene>
<dbReference type="InterPro" id="IPR019734">
    <property type="entry name" value="TPR_rpt"/>
</dbReference>
<dbReference type="Pfam" id="PF13374">
    <property type="entry name" value="TPR_10"/>
    <property type="match status" value="1"/>
</dbReference>
<protein>
    <submittedName>
        <fullName evidence="2">TPR repeat-containing protein</fullName>
    </submittedName>
</protein>
<dbReference type="KEGG" id="sals:SLNWT_5095"/>
<dbReference type="SMART" id="SM00028">
    <property type="entry name" value="TPR"/>
    <property type="match status" value="4"/>
</dbReference>